<reference evidence="1 2" key="1">
    <citation type="submission" date="2014-06" db="EMBL/GenBank/DDBJ databases">
        <authorList>
            <consortium name="DOE Joint Genome Institute"/>
            <person name="Kuo A."/>
            <person name="Kohler A."/>
            <person name="Nagy L.G."/>
            <person name="Floudas D."/>
            <person name="Copeland A."/>
            <person name="Barry K.W."/>
            <person name="Cichocki N."/>
            <person name="Veneault-Fourrey C."/>
            <person name="LaButti K."/>
            <person name="Lindquist E.A."/>
            <person name="Lipzen A."/>
            <person name="Lundell T."/>
            <person name="Morin E."/>
            <person name="Murat C."/>
            <person name="Sun H."/>
            <person name="Tunlid A."/>
            <person name="Henrissat B."/>
            <person name="Grigoriev I.V."/>
            <person name="Hibbett D.S."/>
            <person name="Martin F."/>
            <person name="Nordberg H.P."/>
            <person name="Cantor M.N."/>
            <person name="Hua S.X."/>
        </authorList>
    </citation>
    <scope>NUCLEOTIDE SEQUENCE [LARGE SCALE GENOMIC DNA]</scope>
    <source>
        <strain evidence="1 2">ATCC 200175</strain>
    </source>
</reference>
<evidence type="ECO:0000313" key="1">
    <source>
        <dbReference type="EMBL" id="KIJ12644.1"/>
    </source>
</evidence>
<evidence type="ECO:0000313" key="2">
    <source>
        <dbReference type="Proteomes" id="UP000053647"/>
    </source>
</evidence>
<gene>
    <name evidence="1" type="ORF">PAXINDRAFT_156866</name>
</gene>
<dbReference type="Proteomes" id="UP000053647">
    <property type="component" value="Unassembled WGS sequence"/>
</dbReference>
<proteinExistence type="predicted"/>
<dbReference type="AlphaFoldDB" id="A0A0C9SUE4"/>
<name>A0A0C9SUE4_PAXIN</name>
<organism evidence="1 2">
    <name type="scientific">Paxillus involutus ATCC 200175</name>
    <dbReference type="NCBI Taxonomy" id="664439"/>
    <lineage>
        <taxon>Eukaryota</taxon>
        <taxon>Fungi</taxon>
        <taxon>Dikarya</taxon>
        <taxon>Basidiomycota</taxon>
        <taxon>Agaricomycotina</taxon>
        <taxon>Agaricomycetes</taxon>
        <taxon>Agaricomycetidae</taxon>
        <taxon>Boletales</taxon>
        <taxon>Paxilineae</taxon>
        <taxon>Paxillaceae</taxon>
        <taxon>Paxillus</taxon>
    </lineage>
</organism>
<sequence length="226" mass="26419">MSTMGAILSTPHYLHPLVDWSQVLHRAHRHSKPHPDFIVESIHHYKSIYDGDKQNEILYLHVVPRLPHPGSKGQPSIYILIQHTVTKSWLYLTVQDEVSVLSGEDDRWKRNHHQNQQLLGPCIRLPHILINTSGTMRGLHNLRMPQLYRFTRIGYEVVKELYPGNNNLDTGNQTLAKDRQKSWFFIIFGRKVPFALSPLDRWVIATIVIHRRWLGEGGVNLEMEWY</sequence>
<accession>A0A0C9SUE4</accession>
<protein>
    <submittedName>
        <fullName evidence="1">Uncharacterized protein</fullName>
    </submittedName>
</protein>
<keyword evidence="2" id="KW-1185">Reference proteome</keyword>
<dbReference type="HOGENOM" id="CLU_1225119_0_0_1"/>
<reference evidence="2" key="2">
    <citation type="submission" date="2015-01" db="EMBL/GenBank/DDBJ databases">
        <title>Evolutionary Origins and Diversification of the Mycorrhizal Mutualists.</title>
        <authorList>
            <consortium name="DOE Joint Genome Institute"/>
            <consortium name="Mycorrhizal Genomics Consortium"/>
            <person name="Kohler A."/>
            <person name="Kuo A."/>
            <person name="Nagy L.G."/>
            <person name="Floudas D."/>
            <person name="Copeland A."/>
            <person name="Barry K.W."/>
            <person name="Cichocki N."/>
            <person name="Veneault-Fourrey C."/>
            <person name="LaButti K."/>
            <person name="Lindquist E.A."/>
            <person name="Lipzen A."/>
            <person name="Lundell T."/>
            <person name="Morin E."/>
            <person name="Murat C."/>
            <person name="Riley R."/>
            <person name="Ohm R."/>
            <person name="Sun H."/>
            <person name="Tunlid A."/>
            <person name="Henrissat B."/>
            <person name="Grigoriev I.V."/>
            <person name="Hibbett D.S."/>
            <person name="Martin F."/>
        </authorList>
    </citation>
    <scope>NUCLEOTIDE SEQUENCE [LARGE SCALE GENOMIC DNA]</scope>
    <source>
        <strain evidence="2">ATCC 200175</strain>
    </source>
</reference>
<dbReference type="EMBL" id="KN819361">
    <property type="protein sequence ID" value="KIJ12644.1"/>
    <property type="molecule type" value="Genomic_DNA"/>
</dbReference>